<keyword evidence="5" id="KW-1133">Transmembrane helix</keyword>
<accession>A0A7U6GKQ8</accession>
<keyword evidence="5" id="KW-0812">Transmembrane</keyword>
<evidence type="ECO:0000256" key="5">
    <source>
        <dbReference type="SAM" id="Phobius"/>
    </source>
</evidence>
<comment type="cofactor">
    <cofactor evidence="1">
        <name>Mg(2+)</name>
        <dbReference type="ChEBI" id="CHEBI:18420"/>
    </cofactor>
</comment>
<feature type="domain" description="GGDEF" evidence="6">
    <location>
        <begin position="659"/>
        <end position="796"/>
    </location>
</feature>
<feature type="transmembrane region" description="Helical" evidence="5">
    <location>
        <begin position="336"/>
        <end position="354"/>
    </location>
</feature>
<feature type="transmembrane region" description="Helical" evidence="5">
    <location>
        <begin position="228"/>
        <end position="249"/>
    </location>
</feature>
<dbReference type="InterPro" id="IPR029016">
    <property type="entry name" value="GAF-like_dom_sf"/>
</dbReference>
<dbReference type="InterPro" id="IPR029787">
    <property type="entry name" value="Nucleotide_cyclase"/>
</dbReference>
<protein>
    <recommendedName>
        <fullName evidence="2">diguanylate cyclase</fullName>
        <ecNumber evidence="2">2.7.7.65</ecNumber>
    </recommendedName>
</protein>
<feature type="region of interest" description="Disordered" evidence="4">
    <location>
        <begin position="19"/>
        <end position="49"/>
    </location>
</feature>
<dbReference type="SUPFAM" id="SSF50156">
    <property type="entry name" value="PDZ domain-like"/>
    <property type="match status" value="1"/>
</dbReference>
<feature type="transmembrane region" description="Helical" evidence="5">
    <location>
        <begin position="307"/>
        <end position="324"/>
    </location>
</feature>
<evidence type="ECO:0000256" key="4">
    <source>
        <dbReference type="SAM" id="MobiDB-lite"/>
    </source>
</evidence>
<dbReference type="PANTHER" id="PTHR45138:SF9">
    <property type="entry name" value="DIGUANYLATE CYCLASE DGCM-RELATED"/>
    <property type="match status" value="1"/>
</dbReference>
<keyword evidence="8" id="KW-1185">Reference proteome</keyword>
<keyword evidence="5" id="KW-0472">Membrane</keyword>
<evidence type="ECO:0000256" key="1">
    <source>
        <dbReference type="ARBA" id="ARBA00001946"/>
    </source>
</evidence>
<evidence type="ECO:0000259" key="6">
    <source>
        <dbReference type="PROSITE" id="PS50887"/>
    </source>
</evidence>
<dbReference type="PANTHER" id="PTHR45138">
    <property type="entry name" value="REGULATORY COMPONENTS OF SENSORY TRANSDUCTION SYSTEM"/>
    <property type="match status" value="1"/>
</dbReference>
<dbReference type="Gene3D" id="3.30.450.40">
    <property type="match status" value="1"/>
</dbReference>
<dbReference type="Pfam" id="PF00990">
    <property type="entry name" value="GGDEF"/>
    <property type="match status" value="1"/>
</dbReference>
<name>A0A7U6GKQ8_9GAMM</name>
<evidence type="ECO:0000313" key="7">
    <source>
        <dbReference type="EMBL" id="BAO45378.1"/>
    </source>
</evidence>
<dbReference type="GO" id="GO:0052621">
    <property type="term" value="F:diguanylate cyclase activity"/>
    <property type="evidence" value="ECO:0007669"/>
    <property type="project" value="UniProtKB-EC"/>
</dbReference>
<feature type="transmembrane region" description="Helical" evidence="5">
    <location>
        <begin position="430"/>
        <end position="448"/>
    </location>
</feature>
<comment type="catalytic activity">
    <reaction evidence="3">
        <text>2 GTP = 3',3'-c-di-GMP + 2 diphosphate</text>
        <dbReference type="Rhea" id="RHEA:24898"/>
        <dbReference type="ChEBI" id="CHEBI:33019"/>
        <dbReference type="ChEBI" id="CHEBI:37565"/>
        <dbReference type="ChEBI" id="CHEBI:58805"/>
        <dbReference type="EC" id="2.7.7.65"/>
    </reaction>
</comment>
<dbReference type="InterPro" id="IPR003018">
    <property type="entry name" value="GAF"/>
</dbReference>
<feature type="transmembrane region" description="Helical" evidence="5">
    <location>
        <begin position="173"/>
        <end position="191"/>
    </location>
</feature>
<dbReference type="InterPro" id="IPR050469">
    <property type="entry name" value="Diguanylate_Cyclase"/>
</dbReference>
<feature type="transmembrane region" description="Helical" evidence="5">
    <location>
        <begin position="402"/>
        <end position="424"/>
    </location>
</feature>
<dbReference type="SUPFAM" id="SSF55781">
    <property type="entry name" value="GAF domain-like"/>
    <property type="match status" value="1"/>
</dbReference>
<dbReference type="CDD" id="cd01949">
    <property type="entry name" value="GGDEF"/>
    <property type="match status" value="1"/>
</dbReference>
<dbReference type="SMART" id="SM00267">
    <property type="entry name" value="GGDEF"/>
    <property type="match status" value="1"/>
</dbReference>
<evidence type="ECO:0000313" key="8">
    <source>
        <dbReference type="Proteomes" id="UP000031631"/>
    </source>
</evidence>
<dbReference type="InterPro" id="IPR000160">
    <property type="entry name" value="GGDEF_dom"/>
</dbReference>
<dbReference type="SUPFAM" id="SSF55073">
    <property type="entry name" value="Nucleotide cyclase"/>
    <property type="match status" value="1"/>
</dbReference>
<feature type="transmembrane region" description="Helical" evidence="5">
    <location>
        <begin position="261"/>
        <end position="287"/>
    </location>
</feature>
<dbReference type="InterPro" id="IPR036034">
    <property type="entry name" value="PDZ_sf"/>
</dbReference>
<dbReference type="InterPro" id="IPR043128">
    <property type="entry name" value="Rev_trsase/Diguanyl_cyclase"/>
</dbReference>
<feature type="transmembrane region" description="Helical" evidence="5">
    <location>
        <begin position="374"/>
        <end position="390"/>
    </location>
</feature>
<dbReference type="SMART" id="SM00065">
    <property type="entry name" value="GAF"/>
    <property type="match status" value="1"/>
</dbReference>
<dbReference type="NCBIfam" id="TIGR00254">
    <property type="entry name" value="GGDEF"/>
    <property type="match status" value="1"/>
</dbReference>
<reference evidence="7 8" key="1">
    <citation type="journal article" date="2014" name="PLoS ONE">
        <title>Physiological and genomic features of a novel sulfur-oxidizing gammaproteobacterium belonging to a previously uncultivated symbiotic lineage isolated from a hydrothermal vent.</title>
        <authorList>
            <person name="Nunoura T."/>
            <person name="Takaki Y."/>
            <person name="Kazama H."/>
            <person name="Kakuta J."/>
            <person name="Shimamura S."/>
            <person name="Makita H."/>
            <person name="Hirai M."/>
            <person name="Miyazaki M."/>
            <person name="Takai K."/>
        </authorList>
    </citation>
    <scope>NUCLEOTIDE SEQUENCE [LARGE SCALE GENOMIC DNA]</scope>
    <source>
        <strain evidence="7 8">Hiromi1</strain>
    </source>
</reference>
<evidence type="ECO:0000256" key="3">
    <source>
        <dbReference type="ARBA" id="ARBA00034247"/>
    </source>
</evidence>
<evidence type="ECO:0000256" key="2">
    <source>
        <dbReference type="ARBA" id="ARBA00012528"/>
    </source>
</evidence>
<dbReference type="FunFam" id="3.30.70.270:FF:000001">
    <property type="entry name" value="Diguanylate cyclase domain protein"/>
    <property type="match status" value="1"/>
</dbReference>
<dbReference type="PROSITE" id="PS50887">
    <property type="entry name" value="GGDEF"/>
    <property type="match status" value="1"/>
</dbReference>
<feature type="transmembrane region" description="Helical" evidence="5">
    <location>
        <begin position="203"/>
        <end position="222"/>
    </location>
</feature>
<gene>
    <name evidence="7" type="ORF">TBH_C2469</name>
</gene>
<dbReference type="AlphaFoldDB" id="A0A7U6GKQ8"/>
<dbReference type="SMART" id="SM00228">
    <property type="entry name" value="PDZ"/>
    <property type="match status" value="1"/>
</dbReference>
<dbReference type="Gene3D" id="2.30.42.10">
    <property type="match status" value="1"/>
</dbReference>
<sequence>MRSHGSASSGTISSMAGFSQSAPGQVPAGSTDHGNCPPPGLQHQRPGKYAVNRQRTRVPILIRAFCVLLLGLFCFQAISEYLSSSITLGVVIQEDGSKVRIIAIRDNSPAQKAGVPAHNTLKAINGHAIQSVLDVTPLLKETRGHSVTLTLDQNQISRDILVTPGVPANYRSLVLNFLILVIYISIGIAAIKASGIDSRTRQLAWFSFAVALDITTYINISYWPGSQILYIGFKQMLAVLQFALLFHLLSMIPKPAPWMKLPYMPAAIYILSLSFHFLWFLLGFNIIFPGSRIANLSRFVIDNNVSFISWGLIVFCVLVYQYFTAREPKGRQQVKWILLSIIPWIILQLSDLFVPNTSWVYSDWYALADKFTHMLLPVGILATIFSYNLLDLSDLFPRKFFYSLLATAVLAFPGLAIVETGIYVSNQINHNAAIWLSSLAMLALGYTFSPLRDRLIQLLEGRSWYKQHHLGRDLRKLAEELTDMDGLEEIERQLTSRLASLMHSQGVVLHLNPGLPDSRASYGSKEEPVACWIGLNSERICLEDLELSRLLAPLHLGHPGETNPLLRKLYRHGLELIVPLHLHGEHLGTLMIGRSLGRHRYSWRETELLNLFAQNISAKFANALLHSQLQFDELTGLYRRKAILERLEQCIQDYRKTAQVFSIAMIDLDDFKMVNDRHGHLEGDRILIRAAATAREMLSKEDRLGRYGGEEFLLVMPGRDAKGAAWLCEHVRWAMEDLQHQDGSATTVSIGIAEIREASDNSLSLEEQAMKLIALADKRLYKAKAEGKNRISYELPVQC</sequence>
<dbReference type="Proteomes" id="UP000031631">
    <property type="component" value="Chromosome"/>
</dbReference>
<organism evidence="7 8">
    <name type="scientific">Thiolapillus brandeum</name>
    <dbReference type="NCBI Taxonomy" id="1076588"/>
    <lineage>
        <taxon>Bacteria</taxon>
        <taxon>Pseudomonadati</taxon>
        <taxon>Pseudomonadota</taxon>
        <taxon>Gammaproteobacteria</taxon>
        <taxon>Chromatiales</taxon>
        <taxon>Sedimenticolaceae</taxon>
        <taxon>Thiolapillus</taxon>
    </lineage>
</organism>
<proteinExistence type="predicted"/>
<dbReference type="Gene3D" id="3.30.70.270">
    <property type="match status" value="1"/>
</dbReference>
<dbReference type="InterPro" id="IPR001478">
    <property type="entry name" value="PDZ"/>
</dbReference>
<dbReference type="EC" id="2.7.7.65" evidence="2"/>
<dbReference type="EMBL" id="AP012273">
    <property type="protein sequence ID" value="BAO45378.1"/>
    <property type="molecule type" value="Genomic_DNA"/>
</dbReference>
<feature type="transmembrane region" description="Helical" evidence="5">
    <location>
        <begin position="60"/>
        <end position="78"/>
    </location>
</feature>
<dbReference type="KEGG" id="tbn:TBH_C2469"/>